<organism evidence="2 3">
    <name type="scientific">Meloidogyne enterolobii</name>
    <name type="common">Root-knot nematode worm</name>
    <name type="synonym">Meloidogyne mayaguensis</name>
    <dbReference type="NCBI Taxonomy" id="390850"/>
    <lineage>
        <taxon>Eukaryota</taxon>
        <taxon>Metazoa</taxon>
        <taxon>Ecdysozoa</taxon>
        <taxon>Nematoda</taxon>
        <taxon>Chromadorea</taxon>
        <taxon>Rhabditida</taxon>
        <taxon>Tylenchina</taxon>
        <taxon>Tylenchomorpha</taxon>
        <taxon>Tylenchoidea</taxon>
        <taxon>Meloidogynidae</taxon>
        <taxon>Meloidogyninae</taxon>
        <taxon>Meloidogyne</taxon>
    </lineage>
</organism>
<dbReference type="SUPFAM" id="SSF53474">
    <property type="entry name" value="alpha/beta-Hydrolases"/>
    <property type="match status" value="1"/>
</dbReference>
<feature type="domain" description="Carboxylesterase type B" evidence="1">
    <location>
        <begin position="1"/>
        <end position="127"/>
    </location>
</feature>
<accession>A0A6V7UWY5</accession>
<gene>
    <name evidence="2" type="ORF">MENT_LOCUS18307</name>
</gene>
<sequence length="178" mass="21051">MTDIQFIIPLATEIQNKQGWPLHIYINKYINKKLIPSEIKIKKNFHDNDHRYVFRNPYSDFTYDENDLKMEALMTDFISNFVIYGNPSTNTILWPTNTDSSPFLHLNIDLNDTKVEDTFPLERIKFWKEMVETFPIYDVILGKSLKEEEKASSSVDSIKQCHFIFNFLLPVIMLLSLY</sequence>
<evidence type="ECO:0000259" key="1">
    <source>
        <dbReference type="Pfam" id="PF00135"/>
    </source>
</evidence>
<evidence type="ECO:0000313" key="2">
    <source>
        <dbReference type="EMBL" id="CAD2167030.1"/>
    </source>
</evidence>
<dbReference type="PANTHER" id="PTHR45029:SF4">
    <property type="entry name" value="CARBOXYLIC ESTER HYDROLASE"/>
    <property type="match status" value="1"/>
</dbReference>
<name>A0A6V7UWY5_MELEN</name>
<dbReference type="InterPro" id="IPR043187">
    <property type="entry name" value="CM06B1-like"/>
</dbReference>
<dbReference type="Pfam" id="PF00135">
    <property type="entry name" value="COesterase"/>
    <property type="match status" value="1"/>
</dbReference>
<proteinExistence type="predicted"/>
<dbReference type="OrthoDB" id="5875527at2759"/>
<reference evidence="2 3" key="1">
    <citation type="submission" date="2020-08" db="EMBL/GenBank/DDBJ databases">
        <authorList>
            <person name="Koutsovoulos G."/>
            <person name="Danchin GJ E."/>
        </authorList>
    </citation>
    <scope>NUCLEOTIDE SEQUENCE [LARGE SCALE GENOMIC DNA]</scope>
</reference>
<dbReference type="PANTHER" id="PTHR45029">
    <property type="entry name" value="CARBOXYLIC ESTER HYDROLASE-RELATED"/>
    <property type="match status" value="1"/>
</dbReference>
<evidence type="ECO:0000313" key="3">
    <source>
        <dbReference type="Proteomes" id="UP000580250"/>
    </source>
</evidence>
<comment type="caution">
    <text evidence="2">The sequence shown here is derived from an EMBL/GenBank/DDBJ whole genome shotgun (WGS) entry which is preliminary data.</text>
</comment>
<dbReference type="AlphaFoldDB" id="A0A6V7UWY5"/>
<dbReference type="EMBL" id="CAJEWN010000123">
    <property type="protein sequence ID" value="CAD2167030.1"/>
    <property type="molecule type" value="Genomic_DNA"/>
</dbReference>
<dbReference type="InterPro" id="IPR002018">
    <property type="entry name" value="CarbesteraseB"/>
</dbReference>
<dbReference type="Proteomes" id="UP000580250">
    <property type="component" value="Unassembled WGS sequence"/>
</dbReference>
<protein>
    <recommendedName>
        <fullName evidence="1">Carboxylesterase type B domain-containing protein</fullName>
    </recommendedName>
</protein>
<dbReference type="Gene3D" id="3.40.50.1820">
    <property type="entry name" value="alpha/beta hydrolase"/>
    <property type="match status" value="1"/>
</dbReference>
<dbReference type="InterPro" id="IPR029058">
    <property type="entry name" value="AB_hydrolase_fold"/>
</dbReference>